<organism evidence="7 8">
    <name type="scientific">Candidatus Dojkabacteria bacterium</name>
    <dbReference type="NCBI Taxonomy" id="2099670"/>
    <lineage>
        <taxon>Bacteria</taxon>
        <taxon>Candidatus Dojkabacteria</taxon>
    </lineage>
</organism>
<evidence type="ECO:0000256" key="2">
    <source>
        <dbReference type="ARBA" id="ARBA00022741"/>
    </source>
</evidence>
<dbReference type="InterPro" id="IPR049940">
    <property type="entry name" value="GluQ/Sye"/>
</dbReference>
<dbReference type="AlphaFoldDB" id="A0A955L4I4"/>
<reference evidence="7" key="1">
    <citation type="submission" date="2020-04" db="EMBL/GenBank/DDBJ databases">
        <authorList>
            <person name="Zhang T."/>
        </authorList>
    </citation>
    <scope>NUCLEOTIDE SEQUENCE</scope>
    <source>
        <strain evidence="7">HKST-UBA10</strain>
    </source>
</reference>
<evidence type="ECO:0000259" key="6">
    <source>
        <dbReference type="Pfam" id="PF19269"/>
    </source>
</evidence>
<name>A0A955L4I4_9BACT</name>
<dbReference type="GO" id="GO:0004818">
    <property type="term" value="F:glutamate-tRNA ligase activity"/>
    <property type="evidence" value="ECO:0007669"/>
    <property type="project" value="TreeGrafter"/>
</dbReference>
<dbReference type="InterPro" id="IPR045462">
    <property type="entry name" value="aa-tRNA-synth_I_cd-bd"/>
</dbReference>
<dbReference type="Pfam" id="PF19269">
    <property type="entry name" value="Anticodon_2"/>
    <property type="match status" value="1"/>
</dbReference>
<dbReference type="GO" id="GO:0000049">
    <property type="term" value="F:tRNA binding"/>
    <property type="evidence" value="ECO:0007669"/>
    <property type="project" value="InterPro"/>
</dbReference>
<dbReference type="PANTHER" id="PTHR43311:SF1">
    <property type="entry name" value="GLUTAMYL-Q TRNA(ASP) SYNTHETASE"/>
    <property type="match status" value="1"/>
</dbReference>
<dbReference type="SUPFAM" id="SSF48163">
    <property type="entry name" value="An anticodon-binding domain of class I aminoacyl-tRNA synthetases"/>
    <property type="match status" value="1"/>
</dbReference>
<keyword evidence="3" id="KW-0067">ATP-binding</keyword>
<dbReference type="Gene3D" id="1.10.10.350">
    <property type="match status" value="1"/>
</dbReference>
<feature type="non-terminal residue" evidence="7">
    <location>
        <position position="1"/>
    </location>
</feature>
<evidence type="ECO:0000256" key="3">
    <source>
        <dbReference type="ARBA" id="ARBA00022840"/>
    </source>
</evidence>
<evidence type="ECO:0000313" key="8">
    <source>
        <dbReference type="Proteomes" id="UP000782843"/>
    </source>
</evidence>
<accession>A0A955L4I4</accession>
<feature type="domain" description="Aminoacyl-tRNA synthetase class I anticodon-binding" evidence="6">
    <location>
        <begin position="71"/>
        <end position="201"/>
    </location>
</feature>
<dbReference type="Gene3D" id="1.10.1160.10">
    <property type="entry name" value="Glutamyl-trna Synthetase, Domain 2"/>
    <property type="match status" value="1"/>
</dbReference>
<keyword evidence="5" id="KW-0030">Aminoacyl-tRNA synthetase</keyword>
<dbReference type="EMBL" id="JAGQLG010000148">
    <property type="protein sequence ID" value="MCA9382488.1"/>
    <property type="molecule type" value="Genomic_DNA"/>
</dbReference>
<keyword evidence="1" id="KW-0436">Ligase</keyword>
<evidence type="ECO:0000256" key="1">
    <source>
        <dbReference type="ARBA" id="ARBA00022598"/>
    </source>
</evidence>
<dbReference type="InterPro" id="IPR020751">
    <property type="entry name" value="aa-tRNA-synth_I_codon-bd_sub2"/>
</dbReference>
<keyword evidence="4" id="KW-0648">Protein biosynthesis</keyword>
<dbReference type="Proteomes" id="UP000782843">
    <property type="component" value="Unassembled WGS sequence"/>
</dbReference>
<dbReference type="GO" id="GO:0005829">
    <property type="term" value="C:cytosol"/>
    <property type="evidence" value="ECO:0007669"/>
    <property type="project" value="TreeGrafter"/>
</dbReference>
<gene>
    <name evidence="7" type="ORF">KC660_03725</name>
</gene>
<reference evidence="7" key="2">
    <citation type="journal article" date="2021" name="Microbiome">
        <title>Successional dynamics and alternative stable states in a saline activated sludge microbial community over 9 years.</title>
        <authorList>
            <person name="Wang Y."/>
            <person name="Ye J."/>
            <person name="Ju F."/>
            <person name="Liu L."/>
            <person name="Boyd J.A."/>
            <person name="Deng Y."/>
            <person name="Parks D.H."/>
            <person name="Jiang X."/>
            <person name="Yin X."/>
            <person name="Woodcroft B.J."/>
            <person name="Tyson G.W."/>
            <person name="Hugenholtz P."/>
            <person name="Polz M.F."/>
            <person name="Zhang T."/>
        </authorList>
    </citation>
    <scope>NUCLEOTIDE SEQUENCE</scope>
    <source>
        <strain evidence="7">HKST-UBA10</strain>
    </source>
</reference>
<evidence type="ECO:0000313" key="7">
    <source>
        <dbReference type="EMBL" id="MCA9382488.1"/>
    </source>
</evidence>
<dbReference type="PANTHER" id="PTHR43311">
    <property type="entry name" value="GLUTAMATE--TRNA LIGASE"/>
    <property type="match status" value="1"/>
</dbReference>
<sequence>FTLEQFIEEFDIKKVNPVSAVFDRKKLYWLNGVWLRMLSDEGYYKKFINWIKEYSNYQNVPEKRFFETYLTADMGYMMKAIALEKERAKTFSEMADSIMFLLADPKPNFDDPKFVDMKIKGKKAVLMRLFIKFEKYNEDSSLWSHEDWEADVRSIADEVKEKHGDVFMLLRFAITGSSVSPELFSTMQLLGKNKSLERINNFKEMIG</sequence>
<dbReference type="InterPro" id="IPR008925">
    <property type="entry name" value="aa_tRNA-synth_I_cd-bd_sf"/>
</dbReference>
<evidence type="ECO:0000256" key="4">
    <source>
        <dbReference type="ARBA" id="ARBA00022917"/>
    </source>
</evidence>
<dbReference type="GO" id="GO:0006424">
    <property type="term" value="P:glutamyl-tRNA aminoacylation"/>
    <property type="evidence" value="ECO:0007669"/>
    <property type="project" value="TreeGrafter"/>
</dbReference>
<dbReference type="GO" id="GO:0005524">
    <property type="term" value="F:ATP binding"/>
    <property type="evidence" value="ECO:0007669"/>
    <property type="project" value="UniProtKB-KW"/>
</dbReference>
<protein>
    <recommendedName>
        <fullName evidence="6">Aminoacyl-tRNA synthetase class I anticodon-binding domain-containing protein</fullName>
    </recommendedName>
</protein>
<comment type="caution">
    <text evidence="7">The sequence shown here is derived from an EMBL/GenBank/DDBJ whole genome shotgun (WGS) entry which is preliminary data.</text>
</comment>
<evidence type="ECO:0000256" key="5">
    <source>
        <dbReference type="ARBA" id="ARBA00023146"/>
    </source>
</evidence>
<proteinExistence type="predicted"/>
<keyword evidence="2" id="KW-0547">Nucleotide-binding</keyword>
<dbReference type="InterPro" id="IPR020061">
    <property type="entry name" value="Glu_tRNA_lig_a-bdl"/>
</dbReference>